<reference evidence="9 10" key="1">
    <citation type="submission" date="2016-05" db="EMBL/GenBank/DDBJ databases">
        <authorList>
            <person name="Lavstsen T."/>
            <person name="Jespersen J.S."/>
        </authorList>
    </citation>
    <scope>NUCLEOTIDE SEQUENCE [LARGE SCALE GENOMIC DNA]</scope>
    <source>
        <strain evidence="9 10">YLB-01</strain>
    </source>
</reference>
<evidence type="ECO:0000256" key="4">
    <source>
        <dbReference type="ARBA" id="ARBA00022692"/>
    </source>
</evidence>
<evidence type="ECO:0000256" key="1">
    <source>
        <dbReference type="ARBA" id="ARBA00004141"/>
    </source>
</evidence>
<keyword evidence="6" id="KW-0067">ATP-binding</keyword>
<keyword evidence="8" id="KW-0472">Membrane</keyword>
<dbReference type="GO" id="GO:0016887">
    <property type="term" value="F:ATP hydrolysis activity"/>
    <property type="evidence" value="ECO:0007669"/>
    <property type="project" value="InterPro"/>
</dbReference>
<dbReference type="GO" id="GO:0005524">
    <property type="term" value="F:ATP binding"/>
    <property type="evidence" value="ECO:0007669"/>
    <property type="project" value="UniProtKB-KW"/>
</dbReference>
<comment type="similarity">
    <text evidence="2">Belongs to the ABC transporter superfamily.</text>
</comment>
<proteinExistence type="inferred from homology"/>
<accession>A0A1B9NAI2</accession>
<keyword evidence="5" id="KW-0547">Nucleotide-binding</keyword>
<dbReference type="InterPro" id="IPR015856">
    <property type="entry name" value="ABC_transpr_CbiO/EcfA_su"/>
</dbReference>
<keyword evidence="3" id="KW-0813">Transport</keyword>
<keyword evidence="7" id="KW-1133">Transmembrane helix</keyword>
<dbReference type="PANTHER" id="PTHR43553:SF24">
    <property type="entry name" value="ENERGY-COUPLING FACTOR TRANSPORTER ATP-BINDING PROTEIN ECFA1"/>
    <property type="match status" value="1"/>
</dbReference>
<dbReference type="GO" id="GO:0043190">
    <property type="term" value="C:ATP-binding cassette (ABC) transporter complex"/>
    <property type="evidence" value="ECO:0007669"/>
    <property type="project" value="TreeGrafter"/>
</dbReference>
<dbReference type="Gene3D" id="3.40.50.300">
    <property type="entry name" value="P-loop containing nucleotide triphosphate hydrolases"/>
    <property type="match status" value="2"/>
</dbReference>
<dbReference type="Pfam" id="PF02361">
    <property type="entry name" value="CbiQ"/>
    <property type="match status" value="1"/>
</dbReference>
<dbReference type="InterPro" id="IPR027417">
    <property type="entry name" value="P-loop_NTPase"/>
</dbReference>
<dbReference type="STRING" id="904291.A7J15_07885"/>
<comment type="subcellular location">
    <subcellularLocation>
        <location evidence="1">Membrane</location>
        <topology evidence="1">Multi-pass membrane protein</topology>
    </subcellularLocation>
</comment>
<dbReference type="GO" id="GO:0042626">
    <property type="term" value="F:ATPase-coupled transmembrane transporter activity"/>
    <property type="evidence" value="ECO:0007669"/>
    <property type="project" value="TreeGrafter"/>
</dbReference>
<gene>
    <name evidence="9" type="ORF">A7J15_07885</name>
</gene>
<dbReference type="PANTHER" id="PTHR43553">
    <property type="entry name" value="HEAVY METAL TRANSPORTER"/>
    <property type="match status" value="1"/>
</dbReference>
<evidence type="ECO:0000256" key="3">
    <source>
        <dbReference type="ARBA" id="ARBA00022448"/>
    </source>
</evidence>
<evidence type="ECO:0000256" key="2">
    <source>
        <dbReference type="ARBA" id="ARBA00005417"/>
    </source>
</evidence>
<organism evidence="9 10">
    <name type="scientific">Microbacterium sediminis</name>
    <dbReference type="NCBI Taxonomy" id="904291"/>
    <lineage>
        <taxon>Bacteria</taxon>
        <taxon>Bacillati</taxon>
        <taxon>Actinomycetota</taxon>
        <taxon>Actinomycetes</taxon>
        <taxon>Micrococcales</taxon>
        <taxon>Microbacteriaceae</taxon>
        <taxon>Microbacterium</taxon>
    </lineage>
</organism>
<dbReference type="PROSITE" id="PS50893">
    <property type="entry name" value="ABC_TRANSPORTER_2"/>
    <property type="match status" value="2"/>
</dbReference>
<protein>
    <submittedName>
        <fullName evidence="9">Uncharacterized protein</fullName>
    </submittedName>
</protein>
<dbReference type="SMART" id="SM00382">
    <property type="entry name" value="AAA"/>
    <property type="match status" value="2"/>
</dbReference>
<dbReference type="Proteomes" id="UP000093355">
    <property type="component" value="Unassembled WGS sequence"/>
</dbReference>
<evidence type="ECO:0000313" key="9">
    <source>
        <dbReference type="EMBL" id="OCG73583.1"/>
    </source>
</evidence>
<evidence type="ECO:0000256" key="5">
    <source>
        <dbReference type="ARBA" id="ARBA00022741"/>
    </source>
</evidence>
<comment type="caution">
    <text evidence="9">The sequence shown here is derived from an EMBL/GenBank/DDBJ whole genome shotgun (WGS) entry which is preliminary data.</text>
</comment>
<dbReference type="AlphaFoldDB" id="A0A1B9NAI2"/>
<evidence type="ECO:0000256" key="8">
    <source>
        <dbReference type="ARBA" id="ARBA00023136"/>
    </source>
</evidence>
<dbReference type="InterPro" id="IPR003439">
    <property type="entry name" value="ABC_transporter-like_ATP-bd"/>
</dbReference>
<keyword evidence="10" id="KW-1185">Reference proteome</keyword>
<dbReference type="PROSITE" id="PS00211">
    <property type="entry name" value="ABC_TRANSPORTER_1"/>
    <property type="match status" value="1"/>
</dbReference>
<keyword evidence="4" id="KW-0812">Transmembrane</keyword>
<sequence length="748" mass="78825">MTDAPLAALARVGVTHLGADRPSPREVSLEIRPGELVLLLGPSGSGKSTLALTLNGLIPHALDADVDGTVRIDGRDAAEMTPAQASTRVGMVFQDPDAQIVTSTVLDEVAFGLENLLLPVPEVLERSESALRRMGLWERRHDDPAVLSGGGRQRLAIACALAMRAPLLVLDEPTANLDAAGAAEVSAALAELVADGEQAVLLIDHDLEAALPLATRVVALDREGRVALDGEPRALLREHADELRALGVWLPDDAPERPAAWTPTAEIAVSARGLTVMRDRRALIRDVSLEIPARSFTAIVGPNGAGKTTLAQALAGVVPPPRGTVRVAGLDAGSAPPPRLAEHVGFVFQNPEHQFIAHTVRGELAHSLRHLEAAERDRRVAEALERFDLTGLEDRHPFRLSGGQKRRLSVATALVAGADRPGGVLVLDEPTFGQDRARAEELLRLLDEVHRGGATVIVVTHDLRLVARHSTHTAVMDDGRLAAFGPTAEVLPAARALLTRRATGDAPRAAADAAPTRAAPLERLNPLAKLAAVTPALAALVFTRDILTPALFLAAAYAAVLIGARRDRRAALWLAVTLPAIVLVLAAGFSLWTAPATGLATALRLAALLAIALVPGLTTEGPDVVRALVAQLRVPYRVGYAALAAYRFVPRLRHERAVIRAAHRVRGGGSALSRAVGSLIPLLAGAIRHAERVALAMDARAFGAHPERTERHPIPWRRRDGAAVAIGWAVTAALLAAPALASGFSGGM</sequence>
<dbReference type="RefSeq" id="WP_067026681.1">
    <property type="nucleotide sequence ID" value="NZ_CP038256.1"/>
</dbReference>
<dbReference type="CDD" id="cd16914">
    <property type="entry name" value="EcfT"/>
    <property type="match status" value="1"/>
</dbReference>
<dbReference type="SUPFAM" id="SSF52540">
    <property type="entry name" value="P-loop containing nucleoside triphosphate hydrolases"/>
    <property type="match status" value="2"/>
</dbReference>
<dbReference type="InterPro" id="IPR050095">
    <property type="entry name" value="ECF_ABC_transporter_ATP-bd"/>
</dbReference>
<dbReference type="EMBL" id="LXMD01000024">
    <property type="protein sequence ID" value="OCG73583.1"/>
    <property type="molecule type" value="Genomic_DNA"/>
</dbReference>
<dbReference type="Pfam" id="PF00005">
    <property type="entry name" value="ABC_tran"/>
    <property type="match status" value="2"/>
</dbReference>
<evidence type="ECO:0000256" key="7">
    <source>
        <dbReference type="ARBA" id="ARBA00022989"/>
    </source>
</evidence>
<dbReference type="OrthoDB" id="501320at2"/>
<dbReference type="InterPro" id="IPR003593">
    <property type="entry name" value="AAA+_ATPase"/>
</dbReference>
<evidence type="ECO:0000313" key="10">
    <source>
        <dbReference type="Proteomes" id="UP000093355"/>
    </source>
</evidence>
<evidence type="ECO:0000256" key="6">
    <source>
        <dbReference type="ARBA" id="ARBA00022840"/>
    </source>
</evidence>
<name>A0A1B9NAI2_9MICO</name>
<dbReference type="InterPro" id="IPR017871">
    <property type="entry name" value="ABC_transporter-like_CS"/>
</dbReference>
<dbReference type="CDD" id="cd03225">
    <property type="entry name" value="ABC_cobalt_CbiO_domain1"/>
    <property type="match status" value="2"/>
</dbReference>
<dbReference type="InterPro" id="IPR003339">
    <property type="entry name" value="ABC/ECF_trnsptr_transmembrane"/>
</dbReference>